<name>A0A2A4CNI1_9RHOB</name>
<protein>
    <submittedName>
        <fullName evidence="8">Pilus assembly protein TadC</fullName>
    </submittedName>
</protein>
<evidence type="ECO:0000256" key="5">
    <source>
        <dbReference type="ARBA" id="ARBA00023136"/>
    </source>
</evidence>
<evidence type="ECO:0000259" key="7">
    <source>
        <dbReference type="Pfam" id="PF00482"/>
    </source>
</evidence>
<dbReference type="Pfam" id="PF00482">
    <property type="entry name" value="T2SSF"/>
    <property type="match status" value="1"/>
</dbReference>
<keyword evidence="3 6" id="KW-0812">Transmembrane</keyword>
<evidence type="ECO:0000313" key="8">
    <source>
        <dbReference type="EMBL" id="PCD76017.1"/>
    </source>
</evidence>
<feature type="transmembrane region" description="Helical" evidence="6">
    <location>
        <begin position="97"/>
        <end position="114"/>
    </location>
</feature>
<reference evidence="8 9" key="1">
    <citation type="submission" date="2017-09" db="EMBL/GenBank/DDBJ databases">
        <title>A multilocus sequence analysis scheme for characterization of bacteria in the genus Thioclava.</title>
        <authorList>
            <person name="Liu Y."/>
            <person name="Shao Z."/>
        </authorList>
    </citation>
    <scope>NUCLEOTIDE SEQUENCE [LARGE SCALE GENOMIC DNA]</scope>
    <source>
        <strain evidence="8 9">CAU 1312</strain>
    </source>
</reference>
<feature type="transmembrane region" description="Helical" evidence="6">
    <location>
        <begin position="6"/>
        <end position="28"/>
    </location>
</feature>
<keyword evidence="4 6" id="KW-1133">Transmembrane helix</keyword>
<evidence type="ECO:0000256" key="4">
    <source>
        <dbReference type="ARBA" id="ARBA00022989"/>
    </source>
</evidence>
<gene>
    <name evidence="8" type="ORF">CLN94_11035</name>
</gene>
<accession>A0A2A4CNI1</accession>
<feature type="transmembrane region" description="Helical" evidence="6">
    <location>
        <begin position="126"/>
        <end position="148"/>
    </location>
</feature>
<comment type="subcellular location">
    <subcellularLocation>
        <location evidence="1">Cell membrane</location>
        <topology evidence="1">Multi-pass membrane protein</topology>
    </subcellularLocation>
</comment>
<comment type="caution">
    <text evidence="8">The sequence shown here is derived from an EMBL/GenBank/DDBJ whole genome shotgun (WGS) entry which is preliminary data.</text>
</comment>
<evidence type="ECO:0000256" key="6">
    <source>
        <dbReference type="SAM" id="Phobius"/>
    </source>
</evidence>
<feature type="transmembrane region" description="Helical" evidence="6">
    <location>
        <begin position="276"/>
        <end position="300"/>
    </location>
</feature>
<sequence length="310" mass="34213">MQLNDTVILIAVFAAVLILVFTLANTVARRREISRNLDKVGSAGRGKLAEIDKIFSEEHAYVQHYYNVQRNAAADGLDMRLIRAGFLSPKATQIFNVLRFAISAGVFILTWAALNTISGGVTATMSALLAMMLAGVAFILCSAGLDYFQSRRLTEARRLFPDLMDLLIVCVDAGMSIEAALDRVAREFLRTNPLFGFHLSIISLETRAGRPLHEALANFAERTGVEEAKILATLFRQSQELGASVIRTLRVFSTEMRETRMVKAEEKANALPVKMLFPMAGFLFPVNLVIVLVPVMIMLIKMFTTLKPGG</sequence>
<keyword evidence="2" id="KW-1003">Cell membrane</keyword>
<dbReference type="EMBL" id="NTJD01000008">
    <property type="protein sequence ID" value="PCD76017.1"/>
    <property type="molecule type" value="Genomic_DNA"/>
</dbReference>
<evidence type="ECO:0000256" key="1">
    <source>
        <dbReference type="ARBA" id="ARBA00004651"/>
    </source>
</evidence>
<keyword evidence="5 6" id="KW-0472">Membrane</keyword>
<dbReference type="PANTHER" id="PTHR35007:SF2">
    <property type="entry name" value="PILUS ASSEMBLE PROTEIN"/>
    <property type="match status" value="1"/>
</dbReference>
<dbReference type="Proteomes" id="UP000243507">
    <property type="component" value="Unassembled WGS sequence"/>
</dbReference>
<feature type="domain" description="Type II secretion system protein GspF" evidence="7">
    <location>
        <begin position="164"/>
        <end position="292"/>
    </location>
</feature>
<evidence type="ECO:0000313" key="9">
    <source>
        <dbReference type="Proteomes" id="UP000243507"/>
    </source>
</evidence>
<organism evidence="8 9">
    <name type="scientific">Pseudothioclava arenosa</name>
    <dbReference type="NCBI Taxonomy" id="1795308"/>
    <lineage>
        <taxon>Bacteria</taxon>
        <taxon>Pseudomonadati</taxon>
        <taxon>Pseudomonadota</taxon>
        <taxon>Alphaproteobacteria</taxon>
        <taxon>Rhodobacterales</taxon>
        <taxon>Paracoccaceae</taxon>
        <taxon>Pseudothioclava</taxon>
    </lineage>
</organism>
<dbReference type="InterPro" id="IPR018076">
    <property type="entry name" value="T2SS_GspF_dom"/>
</dbReference>
<proteinExistence type="predicted"/>
<evidence type="ECO:0000256" key="2">
    <source>
        <dbReference type="ARBA" id="ARBA00022475"/>
    </source>
</evidence>
<dbReference type="OrthoDB" id="9810662at2"/>
<dbReference type="RefSeq" id="WP_096434004.1">
    <property type="nucleotide sequence ID" value="NZ_NTJD01000008.1"/>
</dbReference>
<dbReference type="GO" id="GO:0005886">
    <property type="term" value="C:plasma membrane"/>
    <property type="evidence" value="ECO:0007669"/>
    <property type="project" value="UniProtKB-SubCell"/>
</dbReference>
<keyword evidence="9" id="KW-1185">Reference proteome</keyword>
<evidence type="ECO:0000256" key="3">
    <source>
        <dbReference type="ARBA" id="ARBA00022692"/>
    </source>
</evidence>
<dbReference type="AlphaFoldDB" id="A0A2A4CNI1"/>
<dbReference type="PANTHER" id="PTHR35007">
    <property type="entry name" value="INTEGRAL MEMBRANE PROTEIN-RELATED"/>
    <property type="match status" value="1"/>
</dbReference>